<dbReference type="EC" id="2.7.6.1" evidence="1"/>
<comment type="catalytic activity">
    <reaction evidence="9">
        <text>D-ribose 5-phosphate + ATP = 5-phospho-alpha-D-ribose 1-diphosphate + AMP + H(+)</text>
        <dbReference type="Rhea" id="RHEA:15609"/>
        <dbReference type="ChEBI" id="CHEBI:15378"/>
        <dbReference type="ChEBI" id="CHEBI:30616"/>
        <dbReference type="ChEBI" id="CHEBI:58017"/>
        <dbReference type="ChEBI" id="CHEBI:78346"/>
        <dbReference type="ChEBI" id="CHEBI:456215"/>
        <dbReference type="EC" id="2.7.6.1"/>
    </reaction>
</comment>
<dbReference type="NCBIfam" id="TIGR01251">
    <property type="entry name" value="ribP_PPkin"/>
    <property type="match status" value="1"/>
</dbReference>
<evidence type="ECO:0000256" key="4">
    <source>
        <dbReference type="ARBA" id="ARBA00022727"/>
    </source>
</evidence>
<keyword evidence="5" id="KW-0547">Nucleotide-binding</keyword>
<proteinExistence type="predicted"/>
<dbReference type="GO" id="GO:0006164">
    <property type="term" value="P:purine nucleotide biosynthetic process"/>
    <property type="evidence" value="ECO:0007669"/>
    <property type="project" value="TreeGrafter"/>
</dbReference>
<keyword evidence="8" id="KW-0460">Magnesium</keyword>
<evidence type="ECO:0000256" key="7">
    <source>
        <dbReference type="ARBA" id="ARBA00022840"/>
    </source>
</evidence>
<dbReference type="EMBL" id="BART01019908">
    <property type="protein sequence ID" value="GAG97710.1"/>
    <property type="molecule type" value="Genomic_DNA"/>
</dbReference>
<comment type="caution">
    <text evidence="10">The sequence shown here is derived from an EMBL/GenBank/DDBJ whole genome shotgun (WGS) entry which is preliminary data.</text>
</comment>
<evidence type="ECO:0000256" key="9">
    <source>
        <dbReference type="ARBA" id="ARBA00049535"/>
    </source>
</evidence>
<dbReference type="GO" id="GO:0005737">
    <property type="term" value="C:cytoplasm"/>
    <property type="evidence" value="ECO:0007669"/>
    <property type="project" value="TreeGrafter"/>
</dbReference>
<dbReference type="AlphaFoldDB" id="X1BRM4"/>
<evidence type="ECO:0000256" key="1">
    <source>
        <dbReference type="ARBA" id="ARBA00013247"/>
    </source>
</evidence>
<dbReference type="PANTHER" id="PTHR10210">
    <property type="entry name" value="RIBOSE-PHOSPHATE DIPHOSPHOKINASE FAMILY MEMBER"/>
    <property type="match status" value="1"/>
</dbReference>
<keyword evidence="4" id="KW-0545">Nucleotide biosynthesis</keyword>
<dbReference type="Gene3D" id="3.40.50.2020">
    <property type="match status" value="1"/>
</dbReference>
<reference evidence="10" key="1">
    <citation type="journal article" date="2014" name="Front. Microbiol.">
        <title>High frequency of phylogenetically diverse reductive dehalogenase-homologous genes in deep subseafloor sedimentary metagenomes.</title>
        <authorList>
            <person name="Kawai M."/>
            <person name="Futagami T."/>
            <person name="Toyoda A."/>
            <person name="Takaki Y."/>
            <person name="Nishi S."/>
            <person name="Hori S."/>
            <person name="Arai W."/>
            <person name="Tsubouchi T."/>
            <person name="Morono Y."/>
            <person name="Uchiyama I."/>
            <person name="Ito T."/>
            <person name="Fujiyama A."/>
            <person name="Inagaki F."/>
            <person name="Takami H."/>
        </authorList>
    </citation>
    <scope>NUCLEOTIDE SEQUENCE</scope>
    <source>
        <strain evidence="10">Expedition CK06-06</strain>
    </source>
</reference>
<dbReference type="GO" id="GO:0000287">
    <property type="term" value="F:magnesium ion binding"/>
    <property type="evidence" value="ECO:0007669"/>
    <property type="project" value="InterPro"/>
</dbReference>
<organism evidence="10">
    <name type="scientific">marine sediment metagenome</name>
    <dbReference type="NCBI Taxonomy" id="412755"/>
    <lineage>
        <taxon>unclassified sequences</taxon>
        <taxon>metagenomes</taxon>
        <taxon>ecological metagenomes</taxon>
    </lineage>
</organism>
<dbReference type="PANTHER" id="PTHR10210:SF41">
    <property type="entry name" value="RIBOSE-PHOSPHATE PYROPHOSPHOKINASE 1, CHLOROPLASTIC"/>
    <property type="match status" value="1"/>
</dbReference>
<dbReference type="GO" id="GO:0016301">
    <property type="term" value="F:kinase activity"/>
    <property type="evidence" value="ECO:0007669"/>
    <property type="project" value="UniProtKB-KW"/>
</dbReference>
<dbReference type="InterPro" id="IPR000836">
    <property type="entry name" value="PRTase_dom"/>
</dbReference>
<sequence>IKKKKLKNVTIISPDAGGAKNAKKFGDLLGAPIAILHKSRPEHNKSVVTHVVGEVKNRTCIIFDDMVDTAGSVVNAKEALLAHGANKEMFLCATHPIFSGPAIERLSGAKFKEVIVANTMPLPKEKQFKGLKQISIAPLLANAIASITQQKSVSKLFF</sequence>
<dbReference type="InterPro" id="IPR029057">
    <property type="entry name" value="PRTase-like"/>
</dbReference>
<dbReference type="FunFam" id="3.40.50.2020:FF:000002">
    <property type="entry name" value="Ribose-phosphate pyrophosphokinase"/>
    <property type="match status" value="1"/>
</dbReference>
<keyword evidence="2" id="KW-0808">Transferase</keyword>
<accession>X1BRM4</accession>
<dbReference type="SUPFAM" id="SSF53271">
    <property type="entry name" value="PRTase-like"/>
    <property type="match status" value="1"/>
</dbReference>
<dbReference type="InterPro" id="IPR005946">
    <property type="entry name" value="Rib-P_diPkinase"/>
</dbReference>
<dbReference type="Pfam" id="PF14572">
    <property type="entry name" value="Pribosyl_synth"/>
    <property type="match status" value="1"/>
</dbReference>
<dbReference type="GO" id="GO:0006015">
    <property type="term" value="P:5-phosphoribose 1-diphosphate biosynthetic process"/>
    <property type="evidence" value="ECO:0007669"/>
    <property type="project" value="TreeGrafter"/>
</dbReference>
<dbReference type="GO" id="GO:0002189">
    <property type="term" value="C:ribose phosphate diphosphokinase complex"/>
    <property type="evidence" value="ECO:0007669"/>
    <property type="project" value="TreeGrafter"/>
</dbReference>
<evidence type="ECO:0000313" key="10">
    <source>
        <dbReference type="EMBL" id="GAG97710.1"/>
    </source>
</evidence>
<keyword evidence="6" id="KW-0418">Kinase</keyword>
<evidence type="ECO:0000256" key="2">
    <source>
        <dbReference type="ARBA" id="ARBA00022679"/>
    </source>
</evidence>
<name>X1BRM4_9ZZZZ</name>
<gene>
    <name evidence="10" type="ORF">S01H4_37114</name>
</gene>
<keyword evidence="7" id="KW-0067">ATP-binding</keyword>
<dbReference type="GO" id="GO:0005524">
    <property type="term" value="F:ATP binding"/>
    <property type="evidence" value="ECO:0007669"/>
    <property type="project" value="UniProtKB-KW"/>
</dbReference>
<evidence type="ECO:0000256" key="8">
    <source>
        <dbReference type="ARBA" id="ARBA00022842"/>
    </source>
</evidence>
<keyword evidence="3" id="KW-0479">Metal-binding</keyword>
<dbReference type="CDD" id="cd06223">
    <property type="entry name" value="PRTases_typeI"/>
    <property type="match status" value="1"/>
</dbReference>
<dbReference type="GO" id="GO:0004749">
    <property type="term" value="F:ribose phosphate diphosphokinase activity"/>
    <property type="evidence" value="ECO:0007669"/>
    <property type="project" value="UniProtKB-EC"/>
</dbReference>
<evidence type="ECO:0000256" key="6">
    <source>
        <dbReference type="ARBA" id="ARBA00022777"/>
    </source>
</evidence>
<evidence type="ECO:0000256" key="3">
    <source>
        <dbReference type="ARBA" id="ARBA00022723"/>
    </source>
</evidence>
<evidence type="ECO:0000256" key="5">
    <source>
        <dbReference type="ARBA" id="ARBA00022741"/>
    </source>
</evidence>
<protein>
    <recommendedName>
        <fullName evidence="1">ribose-phosphate diphosphokinase</fullName>
        <ecNumber evidence="1">2.7.6.1</ecNumber>
    </recommendedName>
</protein>
<feature type="non-terminal residue" evidence="10">
    <location>
        <position position="1"/>
    </location>
</feature>